<keyword evidence="3" id="KW-1185">Reference proteome</keyword>
<feature type="region of interest" description="Disordered" evidence="1">
    <location>
        <begin position="22"/>
        <end position="76"/>
    </location>
</feature>
<gene>
    <name evidence="2" type="ORF">EYF80_038819</name>
</gene>
<proteinExistence type="predicted"/>
<dbReference type="AlphaFoldDB" id="A0A4Z2GBM9"/>
<sequence>MTSPTCYAGGVANCCCCDCGQKENQCGTPRARSSGRFTPRRHGDTATATRRHGDSDTATRAAGPVPGLHGEAPPPAAFCTRADRSSLTLDQLTSSSPPSNRLAPERPRAGRLTWACVRACVCV</sequence>
<reference evidence="2 3" key="1">
    <citation type="submission" date="2019-03" db="EMBL/GenBank/DDBJ databases">
        <title>First draft genome of Liparis tanakae, snailfish: a comprehensive survey of snailfish specific genes.</title>
        <authorList>
            <person name="Kim W."/>
            <person name="Song I."/>
            <person name="Jeong J.-H."/>
            <person name="Kim D."/>
            <person name="Kim S."/>
            <person name="Ryu S."/>
            <person name="Song J.Y."/>
            <person name="Lee S.K."/>
        </authorList>
    </citation>
    <scope>NUCLEOTIDE SEQUENCE [LARGE SCALE GENOMIC DNA]</scope>
    <source>
        <tissue evidence="2">Muscle</tissue>
    </source>
</reference>
<dbReference type="EMBL" id="SRLO01000598">
    <property type="protein sequence ID" value="TNN51017.1"/>
    <property type="molecule type" value="Genomic_DNA"/>
</dbReference>
<evidence type="ECO:0000313" key="3">
    <source>
        <dbReference type="Proteomes" id="UP000314294"/>
    </source>
</evidence>
<evidence type="ECO:0000256" key="1">
    <source>
        <dbReference type="SAM" id="MobiDB-lite"/>
    </source>
</evidence>
<accession>A0A4Z2GBM9</accession>
<name>A0A4Z2GBM9_9TELE</name>
<comment type="caution">
    <text evidence="2">The sequence shown here is derived from an EMBL/GenBank/DDBJ whole genome shotgun (WGS) entry which is preliminary data.</text>
</comment>
<organism evidence="2 3">
    <name type="scientific">Liparis tanakae</name>
    <name type="common">Tanaka's snailfish</name>
    <dbReference type="NCBI Taxonomy" id="230148"/>
    <lineage>
        <taxon>Eukaryota</taxon>
        <taxon>Metazoa</taxon>
        <taxon>Chordata</taxon>
        <taxon>Craniata</taxon>
        <taxon>Vertebrata</taxon>
        <taxon>Euteleostomi</taxon>
        <taxon>Actinopterygii</taxon>
        <taxon>Neopterygii</taxon>
        <taxon>Teleostei</taxon>
        <taxon>Neoteleostei</taxon>
        <taxon>Acanthomorphata</taxon>
        <taxon>Eupercaria</taxon>
        <taxon>Perciformes</taxon>
        <taxon>Cottioidei</taxon>
        <taxon>Cottales</taxon>
        <taxon>Liparidae</taxon>
        <taxon>Liparis</taxon>
    </lineage>
</organism>
<protein>
    <submittedName>
        <fullName evidence="2">Uncharacterized protein</fullName>
    </submittedName>
</protein>
<evidence type="ECO:0000313" key="2">
    <source>
        <dbReference type="EMBL" id="TNN51017.1"/>
    </source>
</evidence>
<dbReference type="Proteomes" id="UP000314294">
    <property type="component" value="Unassembled WGS sequence"/>
</dbReference>